<sequence>MATAATATATHPPLGPVFSITPAAQPPPGQPDISYHPDWDKYQARVARRTQTENLPKTLPEGFPTELKGDLVWEGESLAQEYDWTYVFSAGQLAEIENAVTHFKYRIALKLGLGYITQETFPLPKLHPELRRLSHELHFGHGFFVLRGLDVDKYTREENTIIYTGISSHIGSIRGRQDAYLDGKRADVVLGHIKDIRTGLGEGKNKVKIGTPAYTADKQVFHTDSGDIVSLFALSTAAEGGASRLASTWRVYNHLAATRPDLIHTLSENWEAEVFTKTANNDERFTKQPLIYHQPASADGKTPERILLQYARRYYVGFGQVPRSSQIPPITEAQAEALDALHFLGERFNVSTNFQKGDMQYVNNVAIFHARDGFTDTADKQRHLLRLWLRDPENAWETPAPLASRWDRVYGGVTPELQAFPLEPHARSENTSSTK</sequence>
<dbReference type="InterPro" id="IPR050411">
    <property type="entry name" value="AlphaKG_dependent_hydroxylases"/>
</dbReference>
<evidence type="ECO:0000313" key="5">
    <source>
        <dbReference type="Proteomes" id="UP001199106"/>
    </source>
</evidence>
<dbReference type="GO" id="GO:0016491">
    <property type="term" value="F:oxidoreductase activity"/>
    <property type="evidence" value="ECO:0007669"/>
    <property type="project" value="UniProtKB-KW"/>
</dbReference>
<dbReference type="InterPro" id="IPR003819">
    <property type="entry name" value="TauD/TfdA-like"/>
</dbReference>
<feature type="compositionally biased region" description="Low complexity" evidence="2">
    <location>
        <begin position="1"/>
        <end position="10"/>
    </location>
</feature>
<dbReference type="Gene3D" id="3.60.130.10">
    <property type="entry name" value="Clavaminate synthase-like"/>
    <property type="match status" value="1"/>
</dbReference>
<dbReference type="Proteomes" id="UP001199106">
    <property type="component" value="Unassembled WGS sequence"/>
</dbReference>
<dbReference type="FunFam" id="3.60.130.10:FF:000011">
    <property type="entry name" value="Taurine catabolism dioxygenase TauD"/>
    <property type="match status" value="1"/>
</dbReference>
<evidence type="ECO:0000259" key="3">
    <source>
        <dbReference type="Pfam" id="PF02668"/>
    </source>
</evidence>
<dbReference type="EMBL" id="JAANER010000010">
    <property type="protein sequence ID" value="KAG9185624.1"/>
    <property type="molecule type" value="Genomic_DNA"/>
</dbReference>
<feature type="region of interest" description="Disordered" evidence="2">
    <location>
        <begin position="1"/>
        <end position="34"/>
    </location>
</feature>
<feature type="domain" description="TauD/TfdA-like" evidence="3">
    <location>
        <begin position="116"/>
        <end position="388"/>
    </location>
</feature>
<organism evidence="4 5">
    <name type="scientific">Alternaria panax</name>
    <dbReference type="NCBI Taxonomy" id="48097"/>
    <lineage>
        <taxon>Eukaryota</taxon>
        <taxon>Fungi</taxon>
        <taxon>Dikarya</taxon>
        <taxon>Ascomycota</taxon>
        <taxon>Pezizomycotina</taxon>
        <taxon>Dothideomycetes</taxon>
        <taxon>Pleosporomycetidae</taxon>
        <taxon>Pleosporales</taxon>
        <taxon>Pleosporineae</taxon>
        <taxon>Pleosporaceae</taxon>
        <taxon>Alternaria</taxon>
        <taxon>Alternaria sect. Panax</taxon>
    </lineage>
</organism>
<comment type="caution">
    <text evidence="4">The sequence shown here is derived from an EMBL/GenBank/DDBJ whole genome shotgun (WGS) entry which is preliminary data.</text>
</comment>
<protein>
    <recommendedName>
        <fullName evidence="3">TauD/TfdA-like domain-containing protein</fullName>
    </recommendedName>
</protein>
<keyword evidence="5" id="KW-1185">Reference proteome</keyword>
<dbReference type="PANTHER" id="PTHR10696">
    <property type="entry name" value="GAMMA-BUTYROBETAINE HYDROXYLASE-RELATED"/>
    <property type="match status" value="1"/>
</dbReference>
<evidence type="ECO:0000313" key="4">
    <source>
        <dbReference type="EMBL" id="KAG9185624.1"/>
    </source>
</evidence>
<reference evidence="4" key="1">
    <citation type="submission" date="2021-07" db="EMBL/GenBank/DDBJ databases">
        <title>Genome Resource of American Ginseng Black Spot Pathogen Alternaria panax.</title>
        <authorList>
            <person name="Qiu C."/>
            <person name="Wang W."/>
            <person name="Liu Z."/>
        </authorList>
    </citation>
    <scope>NUCLEOTIDE SEQUENCE</scope>
    <source>
        <strain evidence="4">BNCC115425</strain>
    </source>
</reference>
<evidence type="ECO:0000256" key="1">
    <source>
        <dbReference type="ARBA" id="ARBA00023002"/>
    </source>
</evidence>
<proteinExistence type="predicted"/>
<evidence type="ECO:0000256" key="2">
    <source>
        <dbReference type="SAM" id="MobiDB-lite"/>
    </source>
</evidence>
<name>A0AAD4I7I9_9PLEO</name>
<dbReference type="Pfam" id="PF02668">
    <property type="entry name" value="TauD"/>
    <property type="match status" value="1"/>
</dbReference>
<dbReference type="PANTHER" id="PTHR10696:SF54">
    <property type="entry name" value="FAMILY OXIDOREDUCTASE, PUTATIVE (AFU_ORTHOLOGUE AFUA_4G13850)-RELATED"/>
    <property type="match status" value="1"/>
</dbReference>
<dbReference type="InterPro" id="IPR042098">
    <property type="entry name" value="TauD-like_sf"/>
</dbReference>
<keyword evidence="1" id="KW-0560">Oxidoreductase</keyword>
<accession>A0AAD4I7I9</accession>
<gene>
    <name evidence="4" type="ORF">G6011_06955</name>
</gene>
<dbReference type="SUPFAM" id="SSF51197">
    <property type="entry name" value="Clavaminate synthase-like"/>
    <property type="match status" value="1"/>
</dbReference>
<dbReference type="AlphaFoldDB" id="A0AAD4I7I9"/>